<organism evidence="1 2">
    <name type="scientific">Flavobacterium luminosum</name>
    <dbReference type="NCBI Taxonomy" id="2949086"/>
    <lineage>
        <taxon>Bacteria</taxon>
        <taxon>Pseudomonadati</taxon>
        <taxon>Bacteroidota</taxon>
        <taxon>Flavobacteriia</taxon>
        <taxon>Flavobacteriales</taxon>
        <taxon>Flavobacteriaceae</taxon>
        <taxon>Flavobacterium</taxon>
    </lineage>
</organism>
<dbReference type="SUPFAM" id="SSF51206">
    <property type="entry name" value="cAMP-binding domain-like"/>
    <property type="match status" value="1"/>
</dbReference>
<name>A0ABT0TP45_9FLAO</name>
<dbReference type="InterPro" id="IPR018490">
    <property type="entry name" value="cNMP-bd_dom_sf"/>
</dbReference>
<dbReference type="RefSeq" id="WP_250592217.1">
    <property type="nucleotide sequence ID" value="NZ_JAMLJM010000003.1"/>
</dbReference>
<comment type="caution">
    <text evidence="1">The sequence shown here is derived from an EMBL/GenBank/DDBJ whole genome shotgun (WGS) entry which is preliminary data.</text>
</comment>
<dbReference type="InterPro" id="IPR014710">
    <property type="entry name" value="RmlC-like_jellyroll"/>
</dbReference>
<accession>A0ABT0TP45</accession>
<dbReference type="Proteomes" id="UP001317191">
    <property type="component" value="Unassembled WGS sequence"/>
</dbReference>
<gene>
    <name evidence="1" type="ORF">NAT50_05590</name>
</gene>
<protein>
    <submittedName>
        <fullName evidence="1">Crp/Fnr family transcriptional regulator</fullName>
    </submittedName>
</protein>
<dbReference type="Gene3D" id="2.60.120.10">
    <property type="entry name" value="Jelly Rolls"/>
    <property type="match status" value="1"/>
</dbReference>
<sequence length="187" mass="22112">MNPIEFLTSELNAKDLYNGTLDLKRNALLNHHVGFETNIYFIESGSVKIFFLNNDEEHIIRFGYQNNLITFLDSFLTGGKTDFYIQTLKKTTVKYISKTQFMDFLHSNEIYLKIWLELLEALLFDQLEREKDILIQSPKERYKRVLKRSPKLFQEIPNTHIANYLRMSPETLSRLKNLDLNQGLDEI</sequence>
<keyword evidence="2" id="KW-1185">Reference proteome</keyword>
<evidence type="ECO:0000313" key="2">
    <source>
        <dbReference type="Proteomes" id="UP001317191"/>
    </source>
</evidence>
<proteinExistence type="predicted"/>
<evidence type="ECO:0000313" key="1">
    <source>
        <dbReference type="EMBL" id="MCL9808829.1"/>
    </source>
</evidence>
<reference evidence="1 2" key="1">
    <citation type="submission" date="2022-05" db="EMBL/GenBank/DDBJ databases">
        <title>Flavobacterium sp., isolated from activated sludge.</title>
        <authorList>
            <person name="Ran Q."/>
        </authorList>
    </citation>
    <scope>NUCLEOTIDE SEQUENCE [LARGE SCALE GENOMIC DNA]</scope>
    <source>
        <strain evidence="1 2">HXWNR70</strain>
    </source>
</reference>
<dbReference type="EMBL" id="JAMLJM010000003">
    <property type="protein sequence ID" value="MCL9808829.1"/>
    <property type="molecule type" value="Genomic_DNA"/>
</dbReference>